<sequence length="395" mass="42564">MTAEQPSVVERLGGDDFLAQTLGRSYKVVRGDATSTAGLFGWDDLNAILAVHRLESPRFRLAADGTQLPTHLYSRPVVTRRSTVWNQLQPSALHQQLAQGATLVLDAVDELHQGVGGLAMDLERWLRTGVQTNLYASWTSTEGFGVHWDDHDVVVVQLDGAKRWRIYGPTRVAPMHRDVDSPELPPETPVAELVLTAGDLLYLPRGWWHAVAASEGQHSLHLTCGMQSTTGADLITWLSEALRAQEGVRVDVPRFGTEAEQQAFLRALAKLVASELESPDLITRFAASRDATERARLAPSLPYITAAPPNPDLRVRLVASRAVLDSGDGATARLIAGGEEWTFAAKAEPMLALLLDGDVHRLADLAQAAGITPAQAAGVVTELVEGQVVAIGAGQ</sequence>
<name>A0A7W7SD06_9ACTN</name>
<dbReference type="Gene3D" id="2.60.120.650">
    <property type="entry name" value="Cupin"/>
    <property type="match status" value="1"/>
</dbReference>
<evidence type="ECO:0000256" key="3">
    <source>
        <dbReference type="ARBA" id="ARBA00023004"/>
    </source>
</evidence>
<comment type="caution">
    <text evidence="5">The sequence shown here is derived from an EMBL/GenBank/DDBJ whole genome shotgun (WGS) entry which is preliminary data.</text>
</comment>
<dbReference type="GO" id="GO:0046872">
    <property type="term" value="F:metal ion binding"/>
    <property type="evidence" value="ECO:0007669"/>
    <property type="project" value="UniProtKB-KW"/>
</dbReference>
<accession>A0A7W7SD06</accession>
<dbReference type="Proteomes" id="UP000573327">
    <property type="component" value="Unassembled WGS sequence"/>
</dbReference>
<dbReference type="SMART" id="SM00558">
    <property type="entry name" value="JmjC"/>
    <property type="match status" value="1"/>
</dbReference>
<proteinExistence type="predicted"/>
<organism evidence="5 6">
    <name type="scientific">Kitasatospora gansuensis</name>
    <dbReference type="NCBI Taxonomy" id="258050"/>
    <lineage>
        <taxon>Bacteria</taxon>
        <taxon>Bacillati</taxon>
        <taxon>Actinomycetota</taxon>
        <taxon>Actinomycetes</taxon>
        <taxon>Kitasatosporales</taxon>
        <taxon>Streptomycetaceae</taxon>
        <taxon>Kitasatospora</taxon>
    </lineage>
</organism>
<keyword evidence="3" id="KW-0408">Iron</keyword>
<evidence type="ECO:0000313" key="5">
    <source>
        <dbReference type="EMBL" id="MBB4948220.1"/>
    </source>
</evidence>
<dbReference type="PANTHER" id="PTHR13096">
    <property type="entry name" value="MINA53 MYC INDUCED NUCLEAR ANTIGEN"/>
    <property type="match status" value="1"/>
</dbReference>
<dbReference type="InterPro" id="IPR003347">
    <property type="entry name" value="JmjC_dom"/>
</dbReference>
<dbReference type="PANTHER" id="PTHR13096:SF8">
    <property type="entry name" value="RIBOSOMAL OXYGENASE 1"/>
    <property type="match status" value="1"/>
</dbReference>
<evidence type="ECO:0000313" key="6">
    <source>
        <dbReference type="Proteomes" id="UP000573327"/>
    </source>
</evidence>
<evidence type="ECO:0000256" key="2">
    <source>
        <dbReference type="ARBA" id="ARBA00022723"/>
    </source>
</evidence>
<reference evidence="5 6" key="1">
    <citation type="submission" date="2020-08" db="EMBL/GenBank/DDBJ databases">
        <title>Sequencing the genomes of 1000 actinobacteria strains.</title>
        <authorList>
            <person name="Klenk H.-P."/>
        </authorList>
    </citation>
    <scope>NUCLEOTIDE SEQUENCE [LARGE SCALE GENOMIC DNA]</scope>
    <source>
        <strain evidence="5 6">DSM 44786</strain>
    </source>
</reference>
<keyword evidence="6" id="KW-1185">Reference proteome</keyword>
<gene>
    <name evidence="5" type="ORF">F4556_003755</name>
</gene>
<dbReference type="AlphaFoldDB" id="A0A7W7SD06"/>
<evidence type="ECO:0000256" key="1">
    <source>
        <dbReference type="ARBA" id="ARBA00001954"/>
    </source>
</evidence>
<dbReference type="SUPFAM" id="SSF51197">
    <property type="entry name" value="Clavaminate synthase-like"/>
    <property type="match status" value="1"/>
</dbReference>
<dbReference type="Pfam" id="PF08007">
    <property type="entry name" value="JmjC_2"/>
    <property type="match status" value="1"/>
</dbReference>
<protein>
    <recommendedName>
        <fullName evidence="4">JmjC domain-containing protein</fullName>
    </recommendedName>
</protein>
<dbReference type="RefSeq" id="WP_184917387.1">
    <property type="nucleotide sequence ID" value="NZ_JACHJR010000001.1"/>
</dbReference>
<feature type="domain" description="JmjC" evidence="4">
    <location>
        <begin position="85"/>
        <end position="243"/>
    </location>
</feature>
<dbReference type="PROSITE" id="PS51184">
    <property type="entry name" value="JMJC"/>
    <property type="match status" value="1"/>
</dbReference>
<dbReference type="EMBL" id="JACHJR010000001">
    <property type="protein sequence ID" value="MBB4948220.1"/>
    <property type="molecule type" value="Genomic_DNA"/>
</dbReference>
<evidence type="ECO:0000259" key="4">
    <source>
        <dbReference type="PROSITE" id="PS51184"/>
    </source>
</evidence>
<comment type="cofactor">
    <cofactor evidence="1">
        <name>Fe(2+)</name>
        <dbReference type="ChEBI" id="CHEBI:29033"/>
    </cofactor>
</comment>
<dbReference type="InterPro" id="IPR039994">
    <property type="entry name" value="NO66-like"/>
</dbReference>
<keyword evidence="2" id="KW-0479">Metal-binding</keyword>